<proteinExistence type="predicted"/>
<dbReference type="EMBL" id="IACI01067107">
    <property type="protein sequence ID" value="LAA27058.1"/>
    <property type="molecule type" value="Transcribed_RNA"/>
</dbReference>
<sequence>MDCTTIADLRLFPFNKKPTQVTMILWNNVNLFLHSVSVLYMKGFLFCDYHFCKESIQLVLLPLFCLKWYSPDTNFFLLEEARPELVWLFRVAFKLFALGSSL</sequence>
<dbReference type="EMBL" id="IACI01067106">
    <property type="protein sequence ID" value="LAA27056.1"/>
    <property type="molecule type" value="Transcribed_RNA"/>
</dbReference>
<reference evidence="1" key="1">
    <citation type="submission" date="2017-07" db="EMBL/GenBank/DDBJ databases">
        <authorList>
            <person name="Mikheyev A."/>
            <person name="Grau M."/>
        </authorList>
    </citation>
    <scope>NUCLEOTIDE SEQUENCE</scope>
    <source>
        <tissue evidence="1">Venom_gland</tissue>
    </source>
</reference>
<reference evidence="1" key="2">
    <citation type="submission" date="2017-12" db="EMBL/GenBank/DDBJ databases">
        <title>Coralsnake Venomics: Analyses of Venom Gland Transcriptomes and Proteomes of Six Brazilian Taxa.</title>
        <authorList>
            <person name="Aird S.D."/>
            <person name="Jorge da Silva N."/>
            <person name="Qiu L."/>
            <person name="Villar-Briones A."/>
            <person name="Aparecida-Saddi V."/>
            <person name="Campos-Telles M.P."/>
            <person name="Grau M."/>
            <person name="Mikheyev A.S."/>
        </authorList>
    </citation>
    <scope>NUCLEOTIDE SEQUENCE</scope>
    <source>
        <tissue evidence="1">Venom_gland</tissue>
    </source>
</reference>
<accession>A0A2H6N8Q7</accession>
<organism evidence="1">
    <name type="scientific">Micrurus carvalhoi</name>
    <dbReference type="NCBI Taxonomy" id="3147026"/>
    <lineage>
        <taxon>Eukaryota</taxon>
        <taxon>Metazoa</taxon>
        <taxon>Chordata</taxon>
        <taxon>Craniata</taxon>
        <taxon>Vertebrata</taxon>
        <taxon>Euteleostomi</taxon>
        <taxon>Lepidosauria</taxon>
        <taxon>Squamata</taxon>
        <taxon>Bifurcata</taxon>
        <taxon>Unidentata</taxon>
        <taxon>Episquamata</taxon>
        <taxon>Toxicofera</taxon>
        <taxon>Serpentes</taxon>
        <taxon>Colubroidea</taxon>
        <taxon>Elapidae</taxon>
        <taxon>Elapinae</taxon>
        <taxon>Micrurus</taxon>
    </lineage>
</organism>
<name>A0A2H6N8Q7_9SAUR</name>
<dbReference type="AlphaFoldDB" id="A0A2H6N8Q7"/>
<protein>
    <submittedName>
        <fullName evidence="1">Uncharacterized protein</fullName>
    </submittedName>
</protein>
<evidence type="ECO:0000313" key="1">
    <source>
        <dbReference type="EMBL" id="LAA27056.1"/>
    </source>
</evidence>